<feature type="region of interest" description="Disordered" evidence="1">
    <location>
        <begin position="181"/>
        <end position="261"/>
    </location>
</feature>
<organism evidence="2 3">
    <name type="scientific">Rhizoctonia solani</name>
    <dbReference type="NCBI Taxonomy" id="456999"/>
    <lineage>
        <taxon>Eukaryota</taxon>
        <taxon>Fungi</taxon>
        <taxon>Dikarya</taxon>
        <taxon>Basidiomycota</taxon>
        <taxon>Agaricomycotina</taxon>
        <taxon>Agaricomycetes</taxon>
        <taxon>Cantharellales</taxon>
        <taxon>Ceratobasidiaceae</taxon>
        <taxon>Rhizoctonia</taxon>
    </lineage>
</organism>
<gene>
    <name evidence="2" type="ORF">RDB_LOCUS169996</name>
</gene>
<evidence type="ECO:0000313" key="2">
    <source>
        <dbReference type="EMBL" id="CAE7223217.1"/>
    </source>
</evidence>
<dbReference type="EMBL" id="CAJNJQ010006138">
    <property type="protein sequence ID" value="CAE7223217.1"/>
    <property type="molecule type" value="Genomic_DNA"/>
</dbReference>
<protein>
    <submittedName>
        <fullName evidence="2">Uncharacterized protein</fullName>
    </submittedName>
</protein>
<evidence type="ECO:0000256" key="1">
    <source>
        <dbReference type="SAM" id="MobiDB-lite"/>
    </source>
</evidence>
<proteinExistence type="predicted"/>
<feature type="compositionally biased region" description="Polar residues" evidence="1">
    <location>
        <begin position="53"/>
        <end position="65"/>
    </location>
</feature>
<reference evidence="2" key="1">
    <citation type="submission" date="2021-01" db="EMBL/GenBank/DDBJ databases">
        <authorList>
            <person name="Kaushik A."/>
        </authorList>
    </citation>
    <scope>NUCLEOTIDE SEQUENCE</scope>
    <source>
        <strain evidence="2">AG5</strain>
    </source>
</reference>
<feature type="compositionally biased region" description="Low complexity" evidence="1">
    <location>
        <begin position="94"/>
        <end position="106"/>
    </location>
</feature>
<dbReference type="Proteomes" id="UP000663827">
    <property type="component" value="Unassembled WGS sequence"/>
</dbReference>
<feature type="compositionally biased region" description="Low complexity" evidence="1">
    <location>
        <begin position="199"/>
        <end position="241"/>
    </location>
</feature>
<accession>A0A8H3E746</accession>
<dbReference type="OrthoDB" id="1887033at2759"/>
<feature type="region of interest" description="Disordered" evidence="1">
    <location>
        <begin position="37"/>
        <end position="118"/>
    </location>
</feature>
<sequence>MWCKRPAPHQIQCVADQWLSIISIPPRPRIHSSALMNHRHPRKSSSTPPPTIQPYQPATMSNPSLGQHPKYPFGHSRPQQPRHHSAVHPRRPSHYSSYSPNHASSSTALSPEGASASSTKGALKVFTSVKRSFSMSTTKKPGPWTSFTTTSTAEETAAGQIRLTDSDASRPPPTVQQIAAGLVTGLRPRTSPRAPPPSRSSLKKSTTSSPLTSSSTSLASTSLMSTRTGSTATAATSITSSRRPRFSLKDALFGRSGTPITPITTVSRKAVRFHVDRSPNLESSPLPS</sequence>
<feature type="region of interest" description="Disordered" evidence="1">
    <location>
        <begin position="132"/>
        <end position="153"/>
    </location>
</feature>
<name>A0A8H3E746_9AGAM</name>
<evidence type="ECO:0000313" key="3">
    <source>
        <dbReference type="Proteomes" id="UP000663827"/>
    </source>
</evidence>
<comment type="caution">
    <text evidence="2">The sequence shown here is derived from an EMBL/GenBank/DDBJ whole genome shotgun (WGS) entry which is preliminary data.</text>
</comment>
<dbReference type="AlphaFoldDB" id="A0A8H3E746"/>
<feature type="compositionally biased region" description="Basic residues" evidence="1">
    <location>
        <begin position="80"/>
        <end position="93"/>
    </location>
</feature>